<dbReference type="Proteomes" id="UP001165063">
    <property type="component" value="Unassembled WGS sequence"/>
</dbReference>
<dbReference type="PANTHER" id="PTHR21708">
    <property type="entry name" value="PROBABLE 2-DEHYDROPANTOATE 2-REDUCTASE"/>
    <property type="match status" value="1"/>
</dbReference>
<feature type="domain" description="Ketopantoate reductase N-terminal" evidence="1">
    <location>
        <begin position="8"/>
        <end position="154"/>
    </location>
</feature>
<dbReference type="AlphaFoldDB" id="A0A9W7DL71"/>
<organism evidence="2 3">
    <name type="scientific">Ambrosiozyma monospora</name>
    <name type="common">Yeast</name>
    <name type="synonym">Endomycopsis monosporus</name>
    <dbReference type="NCBI Taxonomy" id="43982"/>
    <lineage>
        <taxon>Eukaryota</taxon>
        <taxon>Fungi</taxon>
        <taxon>Dikarya</taxon>
        <taxon>Ascomycota</taxon>
        <taxon>Saccharomycotina</taxon>
        <taxon>Pichiomycetes</taxon>
        <taxon>Pichiales</taxon>
        <taxon>Pichiaceae</taxon>
        <taxon>Ambrosiozyma</taxon>
    </lineage>
</organism>
<dbReference type="SUPFAM" id="SSF51735">
    <property type="entry name" value="NAD(P)-binding Rossmann-fold domains"/>
    <property type="match status" value="1"/>
</dbReference>
<sequence>MATAKPNVLLIGTGGVGTIVAYEIHTVGKSTLSVVVRSDYAKVKDQGWEINSSEYGKVESWKPDAIYSSVENAAKSGAVFDYVVITTKNLPDIIKPEELAVPVVTVGKTTVVLIQNGFDIGRPFITKYPQNVCVSGVTHIGSHNHDGVITQTQKNKSFIMVTI</sequence>
<dbReference type="InterPro" id="IPR051402">
    <property type="entry name" value="KPR-Related"/>
</dbReference>
<accession>A0A9W7DL71</accession>
<dbReference type="PANTHER" id="PTHR21708:SF30">
    <property type="entry name" value="2-DEHYDROPANTOATE 2-REDUCTASE-RELATED"/>
    <property type="match status" value="1"/>
</dbReference>
<gene>
    <name evidence="2" type="ORF">Amon01_000523800</name>
</gene>
<keyword evidence="3" id="KW-1185">Reference proteome</keyword>
<dbReference type="Gene3D" id="3.40.50.720">
    <property type="entry name" value="NAD(P)-binding Rossmann-like Domain"/>
    <property type="match status" value="1"/>
</dbReference>
<dbReference type="EMBL" id="BSXU01002833">
    <property type="protein sequence ID" value="GMG39317.1"/>
    <property type="molecule type" value="Genomic_DNA"/>
</dbReference>
<dbReference type="InterPro" id="IPR013332">
    <property type="entry name" value="KPR_N"/>
</dbReference>
<dbReference type="GO" id="GO:0005737">
    <property type="term" value="C:cytoplasm"/>
    <property type="evidence" value="ECO:0007669"/>
    <property type="project" value="TreeGrafter"/>
</dbReference>
<evidence type="ECO:0000313" key="2">
    <source>
        <dbReference type="EMBL" id="GMG39317.1"/>
    </source>
</evidence>
<dbReference type="InterPro" id="IPR036291">
    <property type="entry name" value="NAD(P)-bd_dom_sf"/>
</dbReference>
<name>A0A9W7DL71_AMBMO</name>
<evidence type="ECO:0000259" key="1">
    <source>
        <dbReference type="Pfam" id="PF02558"/>
    </source>
</evidence>
<dbReference type="Pfam" id="PF02558">
    <property type="entry name" value="ApbA"/>
    <property type="match status" value="1"/>
</dbReference>
<proteinExistence type="predicted"/>
<comment type="caution">
    <text evidence="2">The sequence shown here is derived from an EMBL/GenBank/DDBJ whole genome shotgun (WGS) entry which is preliminary data.</text>
</comment>
<protein>
    <submittedName>
        <fullName evidence="2">Unnamed protein product</fullName>
    </submittedName>
</protein>
<dbReference type="OrthoDB" id="3978163at2759"/>
<evidence type="ECO:0000313" key="3">
    <source>
        <dbReference type="Proteomes" id="UP001165063"/>
    </source>
</evidence>
<reference evidence="2" key="1">
    <citation type="submission" date="2023-04" db="EMBL/GenBank/DDBJ databases">
        <title>Ambrosiozyma monospora NBRC 1965.</title>
        <authorList>
            <person name="Ichikawa N."/>
            <person name="Sato H."/>
            <person name="Tonouchi N."/>
        </authorList>
    </citation>
    <scope>NUCLEOTIDE SEQUENCE</scope>
    <source>
        <strain evidence="2">NBRC 1965</strain>
    </source>
</reference>